<sequence length="56" mass="6483">MATKGTREKIKLESTAGTGHFYTTTKNKKTTPDKMLIKKFDPKARKHVDYKEIKLK</sequence>
<evidence type="ECO:0000256" key="5">
    <source>
        <dbReference type="HAMAP-Rule" id="MF_00294"/>
    </source>
</evidence>
<organism evidence="6 9">
    <name type="scientific">Hydrogenophaga crassostreae</name>
    <dbReference type="NCBI Taxonomy" id="1763535"/>
    <lineage>
        <taxon>Bacteria</taxon>
        <taxon>Pseudomonadati</taxon>
        <taxon>Pseudomonadota</taxon>
        <taxon>Betaproteobacteria</taxon>
        <taxon>Burkholderiales</taxon>
        <taxon>Comamonadaceae</taxon>
        <taxon>Hydrogenophaga</taxon>
    </lineage>
</organism>
<dbReference type="NCBIfam" id="TIGR01023">
    <property type="entry name" value="rpmG_bact"/>
    <property type="match status" value="1"/>
</dbReference>
<proteinExistence type="inferred from homology"/>
<accession>A0A167IBJ8</accession>
<dbReference type="PANTHER" id="PTHR15238">
    <property type="entry name" value="54S RIBOSOMAL PROTEIN L39, MITOCHONDRIAL"/>
    <property type="match status" value="1"/>
</dbReference>
<comment type="similarity">
    <text evidence="1 5">Belongs to the bacterial ribosomal protein bL33 family.</text>
</comment>
<keyword evidence="8" id="KW-1185">Reference proteome</keyword>
<evidence type="ECO:0000256" key="3">
    <source>
        <dbReference type="ARBA" id="ARBA00023274"/>
    </source>
</evidence>
<dbReference type="EMBL" id="LVWD01000008">
    <property type="protein sequence ID" value="OAD42468.1"/>
    <property type="molecule type" value="Genomic_DNA"/>
</dbReference>
<dbReference type="Gene3D" id="2.20.28.120">
    <property type="entry name" value="Ribosomal protein L33"/>
    <property type="match status" value="1"/>
</dbReference>
<dbReference type="SUPFAM" id="SSF57829">
    <property type="entry name" value="Zn-binding ribosomal proteins"/>
    <property type="match status" value="1"/>
</dbReference>
<dbReference type="NCBIfam" id="NF001860">
    <property type="entry name" value="PRK00595.1"/>
    <property type="match status" value="1"/>
</dbReference>
<dbReference type="KEGG" id="hyl:LPB072_05655"/>
<evidence type="ECO:0000256" key="2">
    <source>
        <dbReference type="ARBA" id="ARBA00022980"/>
    </source>
</evidence>
<reference evidence="6 9" key="2">
    <citation type="submission" date="2016-10" db="EMBL/GenBank/DDBJ databases">
        <title>Hydorgenophaga sp. LPB0072 isolated from gastropod.</title>
        <authorList>
            <person name="Kim E."/>
            <person name="Yi H."/>
        </authorList>
    </citation>
    <scope>NUCLEOTIDE SEQUENCE [LARGE SCALE GENOMIC DNA]</scope>
    <source>
        <strain evidence="6 9">LPB0072</strain>
    </source>
</reference>
<dbReference type="GO" id="GO:0022625">
    <property type="term" value="C:cytosolic large ribosomal subunit"/>
    <property type="evidence" value="ECO:0007669"/>
    <property type="project" value="TreeGrafter"/>
</dbReference>
<dbReference type="AlphaFoldDB" id="A0A167IBJ8"/>
<evidence type="ECO:0000256" key="4">
    <source>
        <dbReference type="ARBA" id="ARBA00035176"/>
    </source>
</evidence>
<name>A0A167IBJ8_9BURK</name>
<dbReference type="GO" id="GO:0003735">
    <property type="term" value="F:structural constituent of ribosome"/>
    <property type="evidence" value="ECO:0007669"/>
    <property type="project" value="InterPro"/>
</dbReference>
<dbReference type="RefSeq" id="WP_066088635.1">
    <property type="nucleotide sequence ID" value="NZ_CP017476.1"/>
</dbReference>
<dbReference type="PANTHER" id="PTHR15238:SF1">
    <property type="entry name" value="LARGE RIBOSOMAL SUBUNIT PROTEIN BL33M"/>
    <property type="match status" value="1"/>
</dbReference>
<dbReference type="EMBL" id="CP017476">
    <property type="protein sequence ID" value="AOW12417.1"/>
    <property type="molecule type" value="Genomic_DNA"/>
</dbReference>
<dbReference type="Pfam" id="PF00471">
    <property type="entry name" value="Ribosomal_L33"/>
    <property type="match status" value="1"/>
</dbReference>
<dbReference type="InterPro" id="IPR001705">
    <property type="entry name" value="Ribosomal_bL33"/>
</dbReference>
<evidence type="ECO:0000313" key="9">
    <source>
        <dbReference type="Proteomes" id="UP000185680"/>
    </source>
</evidence>
<evidence type="ECO:0000256" key="1">
    <source>
        <dbReference type="ARBA" id="ARBA00007596"/>
    </source>
</evidence>
<dbReference type="Proteomes" id="UP000185680">
    <property type="component" value="Chromosome"/>
</dbReference>
<dbReference type="Proteomes" id="UP000185657">
    <property type="component" value="Unassembled WGS sequence"/>
</dbReference>
<dbReference type="InterPro" id="IPR038584">
    <property type="entry name" value="Ribosomal_bL33_sf"/>
</dbReference>
<reference evidence="7 8" key="1">
    <citation type="submission" date="2016-02" db="EMBL/GenBank/DDBJ databases">
        <title>Draft genome sequence of Hydrogenophaga sp. LPB0072.</title>
        <authorList>
            <person name="Shin S.-K."/>
            <person name="Yi H."/>
        </authorList>
    </citation>
    <scope>NUCLEOTIDE SEQUENCE [LARGE SCALE GENOMIC DNA]</scope>
    <source>
        <strain evidence="7 8">LPB0072</strain>
    </source>
</reference>
<dbReference type="InterPro" id="IPR011332">
    <property type="entry name" value="Ribosomal_zn-bd"/>
</dbReference>
<protein>
    <recommendedName>
        <fullName evidence="4 5">Large ribosomal subunit protein bL33</fullName>
    </recommendedName>
</protein>
<dbReference type="HAMAP" id="MF_00294">
    <property type="entry name" value="Ribosomal_bL33"/>
    <property type="match status" value="1"/>
</dbReference>
<gene>
    <name evidence="5 7" type="primary">rpmG</name>
    <name evidence="6" type="ORF">LPB072_05655</name>
    <name evidence="7" type="ORF">LPB72_08235</name>
</gene>
<dbReference type="STRING" id="1763535.LPB072_05655"/>
<evidence type="ECO:0000313" key="7">
    <source>
        <dbReference type="EMBL" id="OAD42468.1"/>
    </source>
</evidence>
<evidence type="ECO:0000313" key="6">
    <source>
        <dbReference type="EMBL" id="AOW12417.1"/>
    </source>
</evidence>
<evidence type="ECO:0000313" key="8">
    <source>
        <dbReference type="Proteomes" id="UP000185657"/>
    </source>
</evidence>
<keyword evidence="3 5" id="KW-0687">Ribonucleoprotein</keyword>
<keyword evidence="2 5" id="KW-0689">Ribosomal protein</keyword>
<dbReference type="GO" id="GO:0006412">
    <property type="term" value="P:translation"/>
    <property type="evidence" value="ECO:0007669"/>
    <property type="project" value="UniProtKB-UniRule"/>
</dbReference>